<dbReference type="Proteomes" id="UP000887580">
    <property type="component" value="Unplaced"/>
</dbReference>
<protein>
    <submittedName>
        <fullName evidence="2">ANK_REP_REGION domain-containing protein</fullName>
    </submittedName>
</protein>
<proteinExistence type="predicted"/>
<dbReference type="WBParaSite" id="PS1159_v2.g12491.t1">
    <property type="protein sequence ID" value="PS1159_v2.g12491.t1"/>
    <property type="gene ID" value="PS1159_v2.g12491"/>
</dbReference>
<accession>A0AC35F088</accession>
<reference evidence="2" key="1">
    <citation type="submission" date="2022-11" db="UniProtKB">
        <authorList>
            <consortium name="WormBaseParasite"/>
        </authorList>
    </citation>
    <scope>IDENTIFICATION</scope>
</reference>
<sequence length="763" mass="84601">MLAADSRKDVLSDLNITVADARVMQKPSSESPSIIGYVIFGVLAFAAVIMLLLNVLQRHVKKVIVRTIFYPPTSEELSKRQNMHQKRPYGNQFDRQSLIGDTAANTVYIPGLDNSVSSIEPAAKRFREEQPMPQATPIQHDRIFTELHQHAASAEPISDEHIPRLIPCAKVVDSDGRTCIHWAIECVSDKADSQVIEDIKKLVSIGCPIDAQDDSGATALHLAVRNGRTEVATYLLGQIDVNIQDDDGRTALFDAVSTKSLEMVQKILKVENVDVNAVAHTNDTALIKCCRIDNDNDMVSIAEALLKHPSIQIDKTGDKASADYNGRMAIHEAAACNSIQILKLLISRGAAVSAHDVHQQTPLFLAVQSNQIEAVKLLINQMRANKAEINASNDSNKAEINASNDCDETPLQIANLKGFTEIAELLRNAGAQVPMPCMPIFPPIEHPKYPKMKAITGPAVNLSPQFPNIERLSSNNNSVRKAKRKKAVPQASTSSAQQQQQNMQNFQANAIAQQQMMMGLYPSNDPTFQMQAYAGMHQQMLPYPYPPPQMTQTSQPQILPQQQQQQYQQLQPNQNQRPSTLQQQNPPSNFSNNPPSAHVPQSLSVSPHVSDSAYGSPNSYQNSTTNTSGHSDTSSNFPSPPSSHDLWHNPSPDTVIGSTSTMVAPVQPSYAQTAPQIKQDYSGYVDNRYGCHSSQYPQQQTLDYQTQMYNSSTNLQYYPNSMIYPPSQHPYYHDSYQRQREPRIEYPQPTMHRSASFAAFHSQ</sequence>
<evidence type="ECO:0000313" key="1">
    <source>
        <dbReference type="Proteomes" id="UP000887580"/>
    </source>
</evidence>
<name>A0AC35F088_9BILA</name>
<evidence type="ECO:0000313" key="2">
    <source>
        <dbReference type="WBParaSite" id="PS1159_v2.g12491.t1"/>
    </source>
</evidence>
<organism evidence="1 2">
    <name type="scientific">Panagrolaimus sp. PS1159</name>
    <dbReference type="NCBI Taxonomy" id="55785"/>
    <lineage>
        <taxon>Eukaryota</taxon>
        <taxon>Metazoa</taxon>
        <taxon>Ecdysozoa</taxon>
        <taxon>Nematoda</taxon>
        <taxon>Chromadorea</taxon>
        <taxon>Rhabditida</taxon>
        <taxon>Tylenchina</taxon>
        <taxon>Panagrolaimomorpha</taxon>
        <taxon>Panagrolaimoidea</taxon>
        <taxon>Panagrolaimidae</taxon>
        <taxon>Panagrolaimus</taxon>
    </lineage>
</organism>